<dbReference type="AlphaFoldDB" id="A0A409XH51"/>
<gene>
    <name evidence="1" type="ORF">CVT25_000139</name>
</gene>
<proteinExistence type="predicted"/>
<dbReference type="Proteomes" id="UP000283269">
    <property type="component" value="Unassembled WGS sequence"/>
</dbReference>
<protein>
    <submittedName>
        <fullName evidence="1">Uncharacterized protein</fullName>
    </submittedName>
</protein>
<reference evidence="1 2" key="1">
    <citation type="journal article" date="2018" name="Evol. Lett.">
        <title>Horizontal gene cluster transfer increased hallucinogenic mushroom diversity.</title>
        <authorList>
            <person name="Reynolds H.T."/>
            <person name="Vijayakumar V."/>
            <person name="Gluck-Thaler E."/>
            <person name="Korotkin H.B."/>
            <person name="Matheny P.B."/>
            <person name="Slot J.C."/>
        </authorList>
    </citation>
    <scope>NUCLEOTIDE SEQUENCE [LARGE SCALE GENOMIC DNA]</scope>
    <source>
        <strain evidence="1 2">2631</strain>
    </source>
</reference>
<evidence type="ECO:0000313" key="2">
    <source>
        <dbReference type="Proteomes" id="UP000283269"/>
    </source>
</evidence>
<dbReference type="InParanoid" id="A0A409XH51"/>
<name>A0A409XH51_PSICY</name>
<evidence type="ECO:0000313" key="1">
    <source>
        <dbReference type="EMBL" id="PPQ90070.1"/>
    </source>
</evidence>
<keyword evidence="2" id="KW-1185">Reference proteome</keyword>
<organism evidence="1 2">
    <name type="scientific">Psilocybe cyanescens</name>
    <dbReference type="NCBI Taxonomy" id="93625"/>
    <lineage>
        <taxon>Eukaryota</taxon>
        <taxon>Fungi</taxon>
        <taxon>Dikarya</taxon>
        <taxon>Basidiomycota</taxon>
        <taxon>Agaricomycotina</taxon>
        <taxon>Agaricomycetes</taxon>
        <taxon>Agaricomycetidae</taxon>
        <taxon>Agaricales</taxon>
        <taxon>Agaricineae</taxon>
        <taxon>Strophariaceae</taxon>
        <taxon>Psilocybe</taxon>
    </lineage>
</organism>
<dbReference type="EMBL" id="NHYD01001711">
    <property type="protein sequence ID" value="PPQ90070.1"/>
    <property type="molecule type" value="Genomic_DNA"/>
</dbReference>
<sequence length="81" mass="9474">MPHFLRHIAFSFTRNFETNQLKTPIFDTPLTDQTVEELETLQREILIEYNKTIDQKEMANRTIAQLLLNLPTTKPDLNASN</sequence>
<comment type="caution">
    <text evidence="1">The sequence shown here is derived from an EMBL/GenBank/DDBJ whole genome shotgun (WGS) entry which is preliminary data.</text>
</comment>
<accession>A0A409XH51</accession>